<dbReference type="Proteomes" id="UP000095081">
    <property type="component" value="Unassembled WGS sequence"/>
</dbReference>
<sequence length="99" mass="11473">MSNSELLETIKKHFVEYGDGDNYVNFKELKQAAGLVPSNKTYTPAARQAATEFLQRKELLEDTDIGVDDKGNPGYKDQRFDLDNLKYMIKKERDDERPR</sequence>
<gene>
    <name evidence="1" type="ORF">BBG20_19350</name>
</gene>
<reference evidence="1 2" key="1">
    <citation type="submission" date="2016-06" db="EMBL/GenBank/DDBJ databases">
        <title>Draft genome sequence of Pseudomonas sp. S1E40, a novel strain antagonistic activity to fungal plant pathogen.</title>
        <authorList>
            <person name="Tambong J.T."/>
            <person name="Tchagang C."/>
            <person name="Xu R."/>
        </authorList>
    </citation>
    <scope>NUCLEOTIDE SEQUENCE [LARGE SCALE GENOMIC DNA]</scope>
    <source>
        <strain evidence="1 2">S1E40</strain>
    </source>
</reference>
<proteinExistence type="predicted"/>
<evidence type="ECO:0000313" key="2">
    <source>
        <dbReference type="Proteomes" id="UP000095081"/>
    </source>
</evidence>
<dbReference type="EMBL" id="MAUE01000026">
    <property type="protein sequence ID" value="OCW24671.1"/>
    <property type="molecule type" value="Genomic_DNA"/>
</dbReference>
<keyword evidence="2" id="KW-1185">Reference proteome</keyword>
<organism evidence="1 2">
    <name type="scientific">Pseudomonas aylmerensis</name>
    <dbReference type="NCBI Taxonomy" id="1869229"/>
    <lineage>
        <taxon>Bacteria</taxon>
        <taxon>Pseudomonadati</taxon>
        <taxon>Pseudomonadota</taxon>
        <taxon>Gammaproteobacteria</taxon>
        <taxon>Pseudomonadales</taxon>
        <taxon>Pseudomonadaceae</taxon>
        <taxon>Pseudomonas</taxon>
    </lineage>
</organism>
<protein>
    <submittedName>
        <fullName evidence="1">Uncharacterized protein</fullName>
    </submittedName>
</protein>
<name>A0ABX2YT25_9PSED</name>
<comment type="caution">
    <text evidence="1">The sequence shown here is derived from an EMBL/GenBank/DDBJ whole genome shotgun (WGS) entry which is preliminary data.</text>
</comment>
<accession>A0ABX2YT25</accession>
<evidence type="ECO:0000313" key="1">
    <source>
        <dbReference type="EMBL" id="OCW24671.1"/>
    </source>
</evidence>